<keyword evidence="11" id="KW-1185">Reference proteome</keyword>
<sequence length="411" mass="47963">MAVTARVACVAARKALLQGRGAIAVQPHRSRHKTIYRGKWPEEARTFQQRLDEINAKDPELDRLVNIGFPVASHADSDVSERKKQREWVKSRGKLEYAARHKELRLDLGEVKAKWLEEVGPHHVRSIAEHYSVYSDLFGTAFFYNTMPMSVCYDYDDEFVTPVYYGNRIPPSEAAVPPFVDYESDPDTLWTLVMSSPDADLQHNDKECLHWLVTNIPGSDVESGETLCDYLQPFPVRGAGYLRYIFLLYKQNKRIDFTSHKRSPNCKSLTERTFSTLDFYRQHQDDITPASVCFFQSQWDSSVKSIFHDVLGMKEPSFEFIRPPNYHPKQKRYPIKQPFNLYLDRYRDAKDIQEEVLKERLKRVDPFSPPASTAAYPNIYRLPHSVPTWMRLRIKNMRLGKHQWKDMNPDP</sequence>
<dbReference type="Pfam" id="PF01161">
    <property type="entry name" value="PBP"/>
    <property type="match status" value="1"/>
</dbReference>
<keyword evidence="4" id="KW-0175">Coiled coil</keyword>
<evidence type="ECO:0000313" key="10">
    <source>
        <dbReference type="EMBL" id="KAK7115472.1"/>
    </source>
</evidence>
<dbReference type="InterPro" id="IPR008914">
    <property type="entry name" value="PEBP"/>
</dbReference>
<dbReference type="EMBL" id="JBAMIC010000001">
    <property type="protein sequence ID" value="KAK7115472.1"/>
    <property type="molecule type" value="Genomic_DNA"/>
</dbReference>
<dbReference type="FunFam" id="3.90.280.10:FF:000002">
    <property type="entry name" value="39S ribosomal protein L38, mitochondrial"/>
    <property type="match status" value="1"/>
</dbReference>
<evidence type="ECO:0000313" key="11">
    <source>
        <dbReference type="Proteomes" id="UP001374579"/>
    </source>
</evidence>
<evidence type="ECO:0000256" key="2">
    <source>
        <dbReference type="ARBA" id="ARBA00022946"/>
    </source>
</evidence>
<evidence type="ECO:0000256" key="7">
    <source>
        <dbReference type="ARBA" id="ARBA00038016"/>
    </source>
</evidence>
<proteinExistence type="inferred from homology"/>
<dbReference type="Gene3D" id="3.90.280.10">
    <property type="entry name" value="PEBP-like"/>
    <property type="match status" value="1"/>
</dbReference>
<evidence type="ECO:0000256" key="4">
    <source>
        <dbReference type="ARBA" id="ARBA00023054"/>
    </source>
</evidence>
<dbReference type="InterPro" id="IPR035810">
    <property type="entry name" value="PEBP_euk"/>
</dbReference>
<dbReference type="SUPFAM" id="SSF49777">
    <property type="entry name" value="PEBP-like"/>
    <property type="match status" value="1"/>
</dbReference>
<keyword evidence="2" id="KW-0809">Transit peptide</keyword>
<accession>A0AAN9GNQ0</accession>
<comment type="caution">
    <text evidence="10">The sequence shown here is derived from an EMBL/GenBank/DDBJ whole genome shotgun (WGS) entry which is preliminary data.</text>
</comment>
<dbReference type="InterPro" id="IPR036610">
    <property type="entry name" value="PEBP-like_sf"/>
</dbReference>
<reference evidence="10 11" key="1">
    <citation type="submission" date="2024-02" db="EMBL/GenBank/DDBJ databases">
        <title>Chromosome-scale genome assembly of the rough periwinkle Littorina saxatilis.</title>
        <authorList>
            <person name="De Jode A."/>
            <person name="Faria R."/>
            <person name="Formenti G."/>
            <person name="Sims Y."/>
            <person name="Smith T.P."/>
            <person name="Tracey A."/>
            <person name="Wood J.M.D."/>
            <person name="Zagrodzka Z.B."/>
            <person name="Johannesson K."/>
            <person name="Butlin R.K."/>
            <person name="Leder E.H."/>
        </authorList>
    </citation>
    <scope>NUCLEOTIDE SEQUENCE [LARGE SCALE GENOMIC DNA]</scope>
    <source>
        <strain evidence="10">Snail1</strain>
        <tissue evidence="10">Muscle</tissue>
    </source>
</reference>
<dbReference type="CDD" id="cd00866">
    <property type="entry name" value="PEBP_euk"/>
    <property type="match status" value="1"/>
</dbReference>
<evidence type="ECO:0000256" key="6">
    <source>
        <dbReference type="ARBA" id="ARBA00023274"/>
    </source>
</evidence>
<dbReference type="PANTHER" id="PTHR11362">
    <property type="entry name" value="PHOSPHATIDYLETHANOLAMINE-BINDING PROTEIN"/>
    <property type="match status" value="1"/>
</dbReference>
<organism evidence="10 11">
    <name type="scientific">Littorina saxatilis</name>
    <dbReference type="NCBI Taxonomy" id="31220"/>
    <lineage>
        <taxon>Eukaryota</taxon>
        <taxon>Metazoa</taxon>
        <taxon>Spiralia</taxon>
        <taxon>Lophotrochozoa</taxon>
        <taxon>Mollusca</taxon>
        <taxon>Gastropoda</taxon>
        <taxon>Caenogastropoda</taxon>
        <taxon>Littorinimorpha</taxon>
        <taxon>Littorinoidea</taxon>
        <taxon>Littorinidae</taxon>
        <taxon>Littorina</taxon>
    </lineage>
</organism>
<protein>
    <recommendedName>
        <fullName evidence="8">Large ribosomal subunit protein mL38</fullName>
    </recommendedName>
    <alternativeName>
        <fullName evidence="9">39S ribosomal protein L38, mitochondrial</fullName>
    </alternativeName>
</protein>
<dbReference type="AlphaFoldDB" id="A0AAN9GNQ0"/>
<dbReference type="GO" id="GO:0005762">
    <property type="term" value="C:mitochondrial large ribosomal subunit"/>
    <property type="evidence" value="ECO:0007669"/>
    <property type="project" value="TreeGrafter"/>
</dbReference>
<evidence type="ECO:0000256" key="8">
    <source>
        <dbReference type="ARBA" id="ARBA00039444"/>
    </source>
</evidence>
<keyword evidence="6" id="KW-0687">Ribonucleoprotein</keyword>
<comment type="subcellular location">
    <subcellularLocation>
        <location evidence="1">Mitochondrion</location>
    </subcellularLocation>
</comment>
<dbReference type="Proteomes" id="UP001374579">
    <property type="component" value="Unassembled WGS sequence"/>
</dbReference>
<name>A0AAN9GNQ0_9CAEN</name>
<evidence type="ECO:0000256" key="1">
    <source>
        <dbReference type="ARBA" id="ARBA00004173"/>
    </source>
</evidence>
<keyword evidence="5" id="KW-0496">Mitochondrion</keyword>
<gene>
    <name evidence="10" type="ORF">V1264_001329</name>
</gene>
<keyword evidence="3" id="KW-0689">Ribosomal protein</keyword>
<evidence type="ECO:0000256" key="5">
    <source>
        <dbReference type="ARBA" id="ARBA00023128"/>
    </source>
</evidence>
<dbReference type="GO" id="GO:0005743">
    <property type="term" value="C:mitochondrial inner membrane"/>
    <property type="evidence" value="ECO:0007669"/>
    <property type="project" value="UniProtKB-ARBA"/>
</dbReference>
<comment type="similarity">
    <text evidence="7">Belongs to the phosphatidylethanolamine-binding protein family. Mitochondrion-specific ribosomal protein mL38 subfamily.</text>
</comment>
<evidence type="ECO:0000256" key="3">
    <source>
        <dbReference type="ARBA" id="ARBA00022980"/>
    </source>
</evidence>
<evidence type="ECO:0000256" key="9">
    <source>
        <dbReference type="ARBA" id="ARBA00041206"/>
    </source>
</evidence>
<dbReference type="PANTHER" id="PTHR11362:SF133">
    <property type="entry name" value="LARGE RIBOSOMAL SUBUNIT PROTEIN ML38"/>
    <property type="match status" value="1"/>
</dbReference>